<comment type="caution">
    <text evidence="2">The sequence shown here is derived from an EMBL/GenBank/DDBJ whole genome shotgun (WGS) entry which is preliminary data.</text>
</comment>
<dbReference type="InterPro" id="IPR050903">
    <property type="entry name" value="Bact_Chemotaxis_MeTrfase"/>
</dbReference>
<feature type="domain" description="CheR-type methyltransferase" evidence="1">
    <location>
        <begin position="1"/>
        <end position="138"/>
    </location>
</feature>
<dbReference type="InterPro" id="IPR022642">
    <property type="entry name" value="CheR_C"/>
</dbReference>
<dbReference type="PROSITE" id="PS50123">
    <property type="entry name" value="CHER"/>
    <property type="match status" value="1"/>
</dbReference>
<dbReference type="InterPro" id="IPR029063">
    <property type="entry name" value="SAM-dependent_MTases_sf"/>
</dbReference>
<dbReference type="Proteomes" id="UP000315471">
    <property type="component" value="Unassembled WGS sequence"/>
</dbReference>
<dbReference type="RefSeq" id="WP_146600757.1">
    <property type="nucleotide sequence ID" value="NZ_SJPY01000005.1"/>
</dbReference>
<keyword evidence="2" id="KW-0489">Methyltransferase</keyword>
<proteinExistence type="predicted"/>
<dbReference type="PANTHER" id="PTHR24422:SF10">
    <property type="entry name" value="CHEMOTAXIS PROTEIN METHYLTRANSFERASE 2"/>
    <property type="match status" value="1"/>
</dbReference>
<dbReference type="AlphaFoldDB" id="A0A5C6DUY9"/>
<dbReference type="PANTHER" id="PTHR24422">
    <property type="entry name" value="CHEMOTAXIS PROTEIN METHYLTRANSFERASE"/>
    <property type="match status" value="1"/>
</dbReference>
<keyword evidence="3" id="KW-1185">Reference proteome</keyword>
<dbReference type="Pfam" id="PF01739">
    <property type="entry name" value="CheR"/>
    <property type="match status" value="1"/>
</dbReference>
<dbReference type="Gene3D" id="3.40.50.150">
    <property type="entry name" value="Vaccinia Virus protein VP39"/>
    <property type="match status" value="1"/>
</dbReference>
<dbReference type="SUPFAM" id="SSF53335">
    <property type="entry name" value="S-adenosyl-L-methionine-dependent methyltransferases"/>
    <property type="match status" value="1"/>
</dbReference>
<evidence type="ECO:0000313" key="3">
    <source>
        <dbReference type="Proteomes" id="UP000315471"/>
    </source>
</evidence>
<reference evidence="2 3" key="1">
    <citation type="submission" date="2019-02" db="EMBL/GenBank/DDBJ databases">
        <title>Deep-cultivation of Planctomycetes and their phenomic and genomic characterization uncovers novel biology.</title>
        <authorList>
            <person name="Wiegand S."/>
            <person name="Jogler M."/>
            <person name="Boedeker C."/>
            <person name="Pinto D."/>
            <person name="Vollmers J."/>
            <person name="Rivas-Marin E."/>
            <person name="Kohn T."/>
            <person name="Peeters S.H."/>
            <person name="Heuer A."/>
            <person name="Rast P."/>
            <person name="Oberbeckmann S."/>
            <person name="Bunk B."/>
            <person name="Jeske O."/>
            <person name="Meyerdierks A."/>
            <person name="Storesund J.E."/>
            <person name="Kallscheuer N."/>
            <person name="Luecker S."/>
            <person name="Lage O.M."/>
            <person name="Pohl T."/>
            <person name="Merkel B.J."/>
            <person name="Hornburger P."/>
            <person name="Mueller R.-W."/>
            <person name="Bruemmer F."/>
            <person name="Labrenz M."/>
            <person name="Spormann A.M."/>
            <person name="Op Den Camp H."/>
            <person name="Overmann J."/>
            <person name="Amann R."/>
            <person name="Jetten M.S.M."/>
            <person name="Mascher T."/>
            <person name="Medema M.H."/>
            <person name="Devos D.P."/>
            <person name="Kaster A.-K."/>
            <person name="Ovreas L."/>
            <person name="Rohde M."/>
            <person name="Galperin M.Y."/>
            <person name="Jogler C."/>
        </authorList>
    </citation>
    <scope>NUCLEOTIDE SEQUENCE [LARGE SCALE GENOMIC DNA]</scope>
    <source>
        <strain evidence="2 3">Q31b</strain>
    </source>
</reference>
<protein>
    <submittedName>
        <fullName evidence="2">Chemotaxis protein methyltransferase Cher2</fullName>
        <ecNumber evidence="2">2.1.1.80</ecNumber>
    </submittedName>
</protein>
<sequence length="145" mass="16652">MDDSDLLNEFVDEAKEHLGSVDAQLLHIEALGADRRRFFHQKDGGWKVNDELRGLVRYQVGNLLSGVQPTGPFDIIFCRNVIIYFSGDAPKRTYRMLSSRLAKTGRLFVGCSEVLTDTDQYLKRERIRNVTCYVPARQTEARQKQ</sequence>
<dbReference type="GO" id="GO:0032259">
    <property type="term" value="P:methylation"/>
    <property type="evidence" value="ECO:0007669"/>
    <property type="project" value="UniProtKB-KW"/>
</dbReference>
<dbReference type="InterPro" id="IPR000780">
    <property type="entry name" value="CheR_MeTrfase"/>
</dbReference>
<evidence type="ECO:0000259" key="1">
    <source>
        <dbReference type="PROSITE" id="PS50123"/>
    </source>
</evidence>
<name>A0A5C6DUY9_9BACT</name>
<dbReference type="EMBL" id="SJPY01000005">
    <property type="protein sequence ID" value="TWU40145.1"/>
    <property type="molecule type" value="Genomic_DNA"/>
</dbReference>
<accession>A0A5C6DUY9</accession>
<organism evidence="2 3">
    <name type="scientific">Novipirellula aureliae</name>
    <dbReference type="NCBI Taxonomy" id="2527966"/>
    <lineage>
        <taxon>Bacteria</taxon>
        <taxon>Pseudomonadati</taxon>
        <taxon>Planctomycetota</taxon>
        <taxon>Planctomycetia</taxon>
        <taxon>Pirellulales</taxon>
        <taxon>Pirellulaceae</taxon>
        <taxon>Novipirellula</taxon>
    </lineage>
</organism>
<dbReference type="OrthoDB" id="288469at2"/>
<evidence type="ECO:0000313" key="2">
    <source>
        <dbReference type="EMBL" id="TWU40145.1"/>
    </source>
</evidence>
<gene>
    <name evidence="2" type="primary">cheR2</name>
    <name evidence="2" type="ORF">Q31b_34900</name>
</gene>
<dbReference type="EC" id="2.1.1.80" evidence="2"/>
<keyword evidence="2" id="KW-0808">Transferase</keyword>
<dbReference type="GO" id="GO:0008983">
    <property type="term" value="F:protein-glutamate O-methyltransferase activity"/>
    <property type="evidence" value="ECO:0007669"/>
    <property type="project" value="UniProtKB-EC"/>
</dbReference>